<keyword evidence="3" id="KW-1003">Cell membrane</keyword>
<evidence type="ECO:0000256" key="5">
    <source>
        <dbReference type="ARBA" id="ARBA00022692"/>
    </source>
</evidence>
<comment type="subcellular location">
    <subcellularLocation>
        <location evidence="1">Cell inner membrane</location>
        <topology evidence="1">Multi-pass membrane protein</topology>
    </subcellularLocation>
    <subcellularLocation>
        <location evidence="9">Cell membrane</location>
        <topology evidence="9">Multi-pass membrane protein</topology>
    </subcellularLocation>
</comment>
<feature type="transmembrane region" description="Helical" evidence="10">
    <location>
        <begin position="150"/>
        <end position="171"/>
    </location>
</feature>
<dbReference type="PANTHER" id="PTHR30487">
    <property type="entry name" value="TYPE 4 PREPILIN-LIKE PROTEINS LEADER PEPTIDE-PROCESSING ENZYME"/>
    <property type="match status" value="1"/>
</dbReference>
<comment type="catalytic activity">
    <reaction evidence="9">
        <text>Typically cleaves a -Gly-|-Phe- bond to release an N-terminal, basic peptide of 5-8 residues from type IV prepilin, and then N-methylates the new N-terminal amino group, the methyl donor being S-adenosyl-L-methionine.</text>
        <dbReference type="EC" id="3.4.23.43"/>
    </reaction>
</comment>
<dbReference type="GO" id="GO:0004190">
    <property type="term" value="F:aspartic-type endopeptidase activity"/>
    <property type="evidence" value="ECO:0007669"/>
    <property type="project" value="UniProtKB-EC"/>
</dbReference>
<comment type="similarity">
    <text evidence="2 8">Belongs to the peptidase A24 family.</text>
</comment>
<evidence type="ECO:0000313" key="13">
    <source>
        <dbReference type="EMBL" id="SJZ86260.1"/>
    </source>
</evidence>
<feature type="transmembrane region" description="Helical" evidence="10">
    <location>
        <begin position="126"/>
        <end position="144"/>
    </location>
</feature>
<dbReference type="RefSeq" id="WP_327293036.1">
    <property type="nucleotide sequence ID" value="NZ_FUWM01000017.1"/>
</dbReference>
<feature type="transmembrane region" description="Helical" evidence="10">
    <location>
        <begin position="192"/>
        <end position="214"/>
    </location>
</feature>
<proteinExistence type="inferred from homology"/>
<keyword evidence="4" id="KW-0997">Cell inner membrane</keyword>
<keyword evidence="9" id="KW-0645">Protease</keyword>
<keyword evidence="9" id="KW-0511">Multifunctional enzyme</keyword>
<evidence type="ECO:0000256" key="10">
    <source>
        <dbReference type="SAM" id="Phobius"/>
    </source>
</evidence>
<dbReference type="PANTHER" id="PTHR30487:SF0">
    <property type="entry name" value="PREPILIN LEADER PEPTIDASE_N-METHYLTRANSFERASE-RELATED"/>
    <property type="match status" value="1"/>
</dbReference>
<dbReference type="GO" id="GO:0032259">
    <property type="term" value="P:methylation"/>
    <property type="evidence" value="ECO:0007669"/>
    <property type="project" value="UniProtKB-KW"/>
</dbReference>
<name>A0A1T4P3R8_9FIRM</name>
<evidence type="ECO:0000259" key="11">
    <source>
        <dbReference type="Pfam" id="PF01478"/>
    </source>
</evidence>
<feature type="transmembrane region" description="Helical" evidence="10">
    <location>
        <begin position="99"/>
        <end position="117"/>
    </location>
</feature>
<keyword evidence="5 9" id="KW-0812">Transmembrane</keyword>
<dbReference type="InterPro" id="IPR010627">
    <property type="entry name" value="Prepilin_pept_A24_N"/>
</dbReference>
<evidence type="ECO:0000313" key="14">
    <source>
        <dbReference type="Proteomes" id="UP000190625"/>
    </source>
</evidence>
<feature type="transmembrane region" description="Helical" evidence="10">
    <location>
        <begin position="226"/>
        <end position="246"/>
    </location>
</feature>
<keyword evidence="14" id="KW-1185">Reference proteome</keyword>
<feature type="domain" description="Prepilin type IV endopeptidase peptidase" evidence="11">
    <location>
        <begin position="104"/>
        <end position="207"/>
    </location>
</feature>
<keyword evidence="9 13" id="KW-0489">Methyltransferase</keyword>
<feature type="domain" description="Prepilin peptidase A24 N-terminal" evidence="12">
    <location>
        <begin position="10"/>
        <end position="92"/>
    </location>
</feature>
<evidence type="ECO:0000256" key="9">
    <source>
        <dbReference type="RuleBase" id="RU003794"/>
    </source>
</evidence>
<dbReference type="GO" id="GO:0006465">
    <property type="term" value="P:signal peptide processing"/>
    <property type="evidence" value="ECO:0007669"/>
    <property type="project" value="TreeGrafter"/>
</dbReference>
<keyword evidence="9 13" id="KW-0808">Transferase</keyword>
<dbReference type="EMBL" id="FUWM01000017">
    <property type="protein sequence ID" value="SJZ86260.1"/>
    <property type="molecule type" value="Genomic_DNA"/>
</dbReference>
<dbReference type="EC" id="2.1.1.-" evidence="9"/>
<evidence type="ECO:0000259" key="12">
    <source>
        <dbReference type="Pfam" id="PF06750"/>
    </source>
</evidence>
<evidence type="ECO:0000256" key="6">
    <source>
        <dbReference type="ARBA" id="ARBA00022989"/>
    </source>
</evidence>
<dbReference type="InterPro" id="IPR050882">
    <property type="entry name" value="Prepilin_peptidase/N-MTase"/>
</dbReference>
<keyword evidence="7 10" id="KW-0472">Membrane</keyword>
<sequence>MTYMMIIIFIYGLLIGSFLNVVIYRLPNDESIIFPRSSCPECNTKLGIIDLIPVISFLINKGRCRYCETKISYQYPIVEILTGILLSMLFMYYQFSAKFWMYSFLVSLLIICTFIDFRHKIIPNKITYPGIIIGLILSLLFNHISFKSALLGMVITGGTLLLIAILTKGGLGIGDVKFVAMIGTYLGTSYTLMGVFIGSFVGSILGISLIGLGIKGRKDSIPFGPLIAMGTILMMLWGHKIIAWYVSIYN</sequence>
<dbReference type="Proteomes" id="UP000190625">
    <property type="component" value="Unassembled WGS sequence"/>
</dbReference>
<keyword evidence="6 10" id="KW-1133">Transmembrane helix</keyword>
<reference evidence="14" key="1">
    <citation type="submission" date="2017-02" db="EMBL/GenBank/DDBJ databases">
        <authorList>
            <person name="Varghese N."/>
            <person name="Submissions S."/>
        </authorList>
    </citation>
    <scope>NUCLEOTIDE SEQUENCE [LARGE SCALE GENOMIC DNA]</scope>
    <source>
        <strain evidence="14">ATCC BAA-73</strain>
    </source>
</reference>
<evidence type="ECO:0000256" key="2">
    <source>
        <dbReference type="ARBA" id="ARBA00005801"/>
    </source>
</evidence>
<evidence type="ECO:0000256" key="4">
    <source>
        <dbReference type="ARBA" id="ARBA00022519"/>
    </source>
</evidence>
<keyword evidence="9" id="KW-0378">Hydrolase</keyword>
<feature type="transmembrane region" description="Helical" evidence="10">
    <location>
        <begin position="6"/>
        <end position="26"/>
    </location>
</feature>
<evidence type="ECO:0000256" key="3">
    <source>
        <dbReference type="ARBA" id="ARBA00022475"/>
    </source>
</evidence>
<dbReference type="PRINTS" id="PR00864">
    <property type="entry name" value="PREPILNPTASE"/>
</dbReference>
<dbReference type="Pfam" id="PF01478">
    <property type="entry name" value="Peptidase_A24"/>
    <property type="match status" value="1"/>
</dbReference>
<comment type="function">
    <text evidence="9">Plays an essential role in type IV pili and type II pseudopili formation by proteolytically removing the leader sequence from substrate proteins and subsequently monomethylating the alpha-amino group of the newly exposed N-terminal phenylalanine.</text>
</comment>
<evidence type="ECO:0000256" key="1">
    <source>
        <dbReference type="ARBA" id="ARBA00004429"/>
    </source>
</evidence>
<gene>
    <name evidence="13" type="ORF">SAMN02745118_02044</name>
</gene>
<dbReference type="GO" id="GO:0008168">
    <property type="term" value="F:methyltransferase activity"/>
    <property type="evidence" value="ECO:0007669"/>
    <property type="project" value="UniProtKB-KW"/>
</dbReference>
<organism evidence="13 14">
    <name type="scientific">Selenihalanaerobacter shriftii</name>
    <dbReference type="NCBI Taxonomy" id="142842"/>
    <lineage>
        <taxon>Bacteria</taxon>
        <taxon>Bacillati</taxon>
        <taxon>Bacillota</taxon>
        <taxon>Clostridia</taxon>
        <taxon>Halanaerobiales</taxon>
        <taxon>Halobacteroidaceae</taxon>
        <taxon>Selenihalanaerobacter</taxon>
    </lineage>
</organism>
<protein>
    <recommendedName>
        <fullName evidence="9">Prepilin leader peptidase/N-methyltransferase</fullName>
        <ecNumber evidence="9">2.1.1.-</ecNumber>
        <ecNumber evidence="9">3.4.23.43</ecNumber>
    </recommendedName>
</protein>
<dbReference type="STRING" id="142842.SAMN02745118_02044"/>
<dbReference type="Pfam" id="PF06750">
    <property type="entry name" value="A24_N_bact"/>
    <property type="match status" value="1"/>
</dbReference>
<dbReference type="EC" id="3.4.23.43" evidence="9"/>
<feature type="transmembrane region" description="Helical" evidence="10">
    <location>
        <begin position="73"/>
        <end position="93"/>
    </location>
</feature>
<dbReference type="GO" id="GO:0005886">
    <property type="term" value="C:plasma membrane"/>
    <property type="evidence" value="ECO:0007669"/>
    <property type="project" value="UniProtKB-SubCell"/>
</dbReference>
<dbReference type="InterPro" id="IPR014032">
    <property type="entry name" value="Peptidase_A24A_bac"/>
</dbReference>
<evidence type="ECO:0000256" key="7">
    <source>
        <dbReference type="ARBA" id="ARBA00023136"/>
    </source>
</evidence>
<evidence type="ECO:0000256" key="8">
    <source>
        <dbReference type="RuleBase" id="RU003793"/>
    </source>
</evidence>
<dbReference type="Gene3D" id="1.20.120.1220">
    <property type="match status" value="1"/>
</dbReference>
<accession>A0A1T4P3R8</accession>
<dbReference type="AlphaFoldDB" id="A0A1T4P3R8"/>
<dbReference type="InterPro" id="IPR000045">
    <property type="entry name" value="Prepilin_IV_endopep_pep"/>
</dbReference>